<keyword evidence="1" id="KW-0472">Membrane</keyword>
<dbReference type="AlphaFoldDB" id="A0A6J5Y2N7"/>
<feature type="domain" description="PGG" evidence="2">
    <location>
        <begin position="343"/>
        <end position="432"/>
    </location>
</feature>
<dbReference type="OrthoDB" id="1855590at2759"/>
<dbReference type="Pfam" id="PF13962">
    <property type="entry name" value="PGG"/>
    <property type="match status" value="1"/>
</dbReference>
<reference evidence="4" key="1">
    <citation type="journal article" date="2020" name="Genome Biol.">
        <title>Gamete binning: chromosome-level and haplotype-resolved genome assembly enabled by high-throughput single-cell sequencing of gamete genomes.</title>
        <authorList>
            <person name="Campoy J.A."/>
            <person name="Sun H."/>
            <person name="Goel M."/>
            <person name="Jiao W.-B."/>
            <person name="Folz-Donahue K."/>
            <person name="Wang N."/>
            <person name="Rubio M."/>
            <person name="Liu C."/>
            <person name="Kukat C."/>
            <person name="Ruiz D."/>
            <person name="Huettel B."/>
            <person name="Schneeberger K."/>
        </authorList>
    </citation>
    <scope>NUCLEOTIDE SEQUENCE [LARGE SCALE GENOMIC DNA]</scope>
    <source>
        <strain evidence="4">cv. Rojo Pasion</strain>
    </source>
</reference>
<evidence type="ECO:0000259" key="2">
    <source>
        <dbReference type="Pfam" id="PF13962"/>
    </source>
</evidence>
<proteinExistence type="predicted"/>
<gene>
    <name evidence="3" type="ORF">ORAREDHAP_LOCUS47241</name>
</gene>
<organism evidence="3 4">
    <name type="scientific">Prunus armeniaca</name>
    <name type="common">Apricot</name>
    <name type="synonym">Armeniaca vulgaris</name>
    <dbReference type="NCBI Taxonomy" id="36596"/>
    <lineage>
        <taxon>Eukaryota</taxon>
        <taxon>Viridiplantae</taxon>
        <taxon>Streptophyta</taxon>
        <taxon>Embryophyta</taxon>
        <taxon>Tracheophyta</taxon>
        <taxon>Spermatophyta</taxon>
        <taxon>Magnoliopsida</taxon>
        <taxon>eudicotyledons</taxon>
        <taxon>Gunneridae</taxon>
        <taxon>Pentapetalae</taxon>
        <taxon>rosids</taxon>
        <taxon>fabids</taxon>
        <taxon>Rosales</taxon>
        <taxon>Rosaceae</taxon>
        <taxon>Amygdaloideae</taxon>
        <taxon>Amygdaleae</taxon>
        <taxon>Prunus</taxon>
    </lineage>
</organism>
<keyword evidence="1" id="KW-1133">Transmembrane helix</keyword>
<feature type="transmembrane region" description="Helical" evidence="1">
    <location>
        <begin position="441"/>
        <end position="465"/>
    </location>
</feature>
<dbReference type="PANTHER" id="PTHR24177:SF215">
    <property type="entry name" value="PGG DOMAIN-CONTAINING PROTEIN"/>
    <property type="match status" value="1"/>
</dbReference>
<evidence type="ECO:0000313" key="3">
    <source>
        <dbReference type="EMBL" id="CAB4319681.1"/>
    </source>
</evidence>
<evidence type="ECO:0000256" key="1">
    <source>
        <dbReference type="SAM" id="Phobius"/>
    </source>
</evidence>
<dbReference type="GO" id="GO:0016020">
    <property type="term" value="C:membrane"/>
    <property type="evidence" value="ECO:0007669"/>
    <property type="project" value="TreeGrafter"/>
</dbReference>
<dbReference type="EMBL" id="CAEKKB010000008">
    <property type="protein sequence ID" value="CAB4319681.1"/>
    <property type="molecule type" value="Genomic_DNA"/>
</dbReference>
<dbReference type="PANTHER" id="PTHR24177">
    <property type="entry name" value="CASKIN"/>
    <property type="match status" value="1"/>
</dbReference>
<name>A0A6J5Y2N7_PRUAR</name>
<dbReference type="Proteomes" id="UP000507245">
    <property type="component" value="Unassembled WGS sequence"/>
</dbReference>
<sequence>MSPTKATRPGLWSLPAPSCRAEEPGMHFPYSLLPVGDASFSFCAFGNALLTAAPPRLSLAFIWTCSEHPPALRSGSSACHAQLLPRYVPSLSPRRPLFVATSYLSVSCLFTAVYWPHSPTYRVPRQYPPASASPLSPYPPLRSPHPPPVLDITVAIRCAPSHPSRALLHRSPFLPRSLTFKLSPYTSVLTCATTQSSRPPHPPPPPYSLVVFILLASPPGSEPRVSEIARKCLSTGASNHPLAIGSIDMTPTLCQSGVTLIADPKYSETLPAVSTRQNATNAPPPITAHQAELRDITLQNQRMGGPALQLQDELRWMAPVKKIISPHYIMKHNREKKTAEQLFNTAHTTPRGNDSNGVPVLWHSSFFFTFSVADTVSLISSLASLFTFLSILASPLEYQDFYRSLPFRLHLGFTLLFCPLITTMLTFTATIMLLIHPKKKWTTSLVFVVSFLPVRVCGSCSFLCLRDFPKGKAYY</sequence>
<accession>A0A6J5Y2N7</accession>
<feature type="transmembrane region" description="Helical" evidence="1">
    <location>
        <begin position="366"/>
        <end position="392"/>
    </location>
</feature>
<keyword evidence="4" id="KW-1185">Reference proteome</keyword>
<feature type="transmembrane region" description="Helical" evidence="1">
    <location>
        <begin position="413"/>
        <end position="435"/>
    </location>
</feature>
<protein>
    <recommendedName>
        <fullName evidence="2">PGG domain-containing protein</fullName>
    </recommendedName>
</protein>
<dbReference type="InterPro" id="IPR026961">
    <property type="entry name" value="PGG_dom"/>
</dbReference>
<evidence type="ECO:0000313" key="4">
    <source>
        <dbReference type="Proteomes" id="UP000507245"/>
    </source>
</evidence>
<keyword evidence="1" id="KW-0812">Transmembrane</keyword>